<evidence type="ECO:0000256" key="1">
    <source>
        <dbReference type="ARBA" id="ARBA00023125"/>
    </source>
</evidence>
<dbReference type="InterPro" id="IPR036910">
    <property type="entry name" value="HMG_box_dom_sf"/>
</dbReference>
<evidence type="ECO:0000256" key="3">
    <source>
        <dbReference type="PROSITE-ProRule" id="PRU00267"/>
    </source>
</evidence>
<dbReference type="GO" id="GO:0001228">
    <property type="term" value="F:DNA-binding transcription activator activity, RNA polymerase II-specific"/>
    <property type="evidence" value="ECO:0007669"/>
    <property type="project" value="TreeGrafter"/>
</dbReference>
<evidence type="ECO:0000256" key="2">
    <source>
        <dbReference type="ARBA" id="ARBA00023163"/>
    </source>
</evidence>
<dbReference type="InterPro" id="IPR050140">
    <property type="entry name" value="SRY-related_HMG-box_TF-like"/>
</dbReference>
<evidence type="ECO:0000313" key="6">
    <source>
        <dbReference type="EMBL" id="KAK0440323.1"/>
    </source>
</evidence>
<name>A0AA39JGY6_9AGAR</name>
<dbReference type="Proteomes" id="UP001175226">
    <property type="component" value="Unassembled WGS sequence"/>
</dbReference>
<protein>
    <recommendedName>
        <fullName evidence="5">HMG box domain-containing protein</fullName>
    </recommendedName>
</protein>
<dbReference type="AlphaFoldDB" id="A0AA39JGY6"/>
<sequence length="301" mass="33014">MAYSLPAYSFELDFNGLLNGAGTPSTDPSSPVSSYPSSPASSPTTQSDEPHIPRPSNAYIIFRSEFVALNKEALSKTQQKASKLAGAAWRQLPKESQDYYRDLAKQRKEKHARAHPGYKYKPRRSKLGKKADERKKIDAPHAQISMNGQRFYHPPPTPIPTVPGVLQPQPDPVVSSVDGNGNGNESFTGFATVHAMCPPQILDHSPPPASLSSIQLEVPQIEEPGAFSIDNMDENEDLRELLMRTYSLDLGGSLYNEWGSMSDPGYPAADNPMNYSPLLSSLSSMASDEMEPVFHNSFGPY</sequence>
<dbReference type="CDD" id="cd01389">
    <property type="entry name" value="HMG-box_ROX1-like"/>
    <property type="match status" value="1"/>
</dbReference>
<keyword evidence="2" id="KW-0804">Transcription</keyword>
<keyword evidence="3" id="KW-0539">Nucleus</keyword>
<dbReference type="Pfam" id="PF00505">
    <property type="entry name" value="HMG_box"/>
    <property type="match status" value="1"/>
</dbReference>
<feature type="region of interest" description="Disordered" evidence="4">
    <location>
        <begin position="108"/>
        <end position="136"/>
    </location>
</feature>
<comment type="caution">
    <text evidence="6">The sequence shown here is derived from an EMBL/GenBank/DDBJ whole genome shotgun (WGS) entry which is preliminary data.</text>
</comment>
<feature type="compositionally biased region" description="Low complexity" evidence="4">
    <location>
        <begin position="23"/>
        <end position="47"/>
    </location>
</feature>
<dbReference type="SMART" id="SM00398">
    <property type="entry name" value="HMG"/>
    <property type="match status" value="1"/>
</dbReference>
<evidence type="ECO:0000313" key="7">
    <source>
        <dbReference type="Proteomes" id="UP001175226"/>
    </source>
</evidence>
<keyword evidence="7" id="KW-1185">Reference proteome</keyword>
<dbReference type="PROSITE" id="PS50118">
    <property type="entry name" value="HMG_BOX_2"/>
    <property type="match status" value="1"/>
</dbReference>
<dbReference type="Gene3D" id="1.10.30.10">
    <property type="entry name" value="High mobility group box domain"/>
    <property type="match status" value="1"/>
</dbReference>
<feature type="domain" description="HMG box" evidence="5">
    <location>
        <begin position="52"/>
        <end position="119"/>
    </location>
</feature>
<accession>A0AA39JGY6</accession>
<feature type="DNA-binding region" description="HMG box" evidence="3">
    <location>
        <begin position="52"/>
        <end position="119"/>
    </location>
</feature>
<evidence type="ECO:0000256" key="4">
    <source>
        <dbReference type="SAM" id="MobiDB-lite"/>
    </source>
</evidence>
<dbReference type="PANTHER" id="PTHR10270:SF161">
    <property type="entry name" value="SEX-DETERMINING REGION Y PROTEIN"/>
    <property type="match status" value="1"/>
</dbReference>
<feature type="region of interest" description="Disordered" evidence="4">
    <location>
        <begin position="19"/>
        <end position="54"/>
    </location>
</feature>
<dbReference type="GO" id="GO:0005634">
    <property type="term" value="C:nucleus"/>
    <property type="evidence" value="ECO:0007669"/>
    <property type="project" value="UniProtKB-UniRule"/>
</dbReference>
<dbReference type="SUPFAM" id="SSF47095">
    <property type="entry name" value="HMG-box"/>
    <property type="match status" value="1"/>
</dbReference>
<keyword evidence="1 3" id="KW-0238">DNA-binding</keyword>
<feature type="compositionally biased region" description="Basic residues" evidence="4">
    <location>
        <begin position="108"/>
        <end position="128"/>
    </location>
</feature>
<organism evidence="6 7">
    <name type="scientific">Armillaria borealis</name>
    <dbReference type="NCBI Taxonomy" id="47425"/>
    <lineage>
        <taxon>Eukaryota</taxon>
        <taxon>Fungi</taxon>
        <taxon>Dikarya</taxon>
        <taxon>Basidiomycota</taxon>
        <taxon>Agaricomycotina</taxon>
        <taxon>Agaricomycetes</taxon>
        <taxon>Agaricomycetidae</taxon>
        <taxon>Agaricales</taxon>
        <taxon>Marasmiineae</taxon>
        <taxon>Physalacriaceae</taxon>
        <taxon>Armillaria</taxon>
    </lineage>
</organism>
<dbReference type="InterPro" id="IPR009071">
    <property type="entry name" value="HMG_box_dom"/>
</dbReference>
<dbReference type="GO" id="GO:0000978">
    <property type="term" value="F:RNA polymerase II cis-regulatory region sequence-specific DNA binding"/>
    <property type="evidence" value="ECO:0007669"/>
    <property type="project" value="TreeGrafter"/>
</dbReference>
<dbReference type="GO" id="GO:0030154">
    <property type="term" value="P:cell differentiation"/>
    <property type="evidence" value="ECO:0007669"/>
    <property type="project" value="TreeGrafter"/>
</dbReference>
<gene>
    <name evidence="6" type="ORF">EV421DRAFT_2020439</name>
</gene>
<reference evidence="6" key="1">
    <citation type="submission" date="2023-06" db="EMBL/GenBank/DDBJ databases">
        <authorList>
            <consortium name="Lawrence Berkeley National Laboratory"/>
            <person name="Ahrendt S."/>
            <person name="Sahu N."/>
            <person name="Indic B."/>
            <person name="Wong-Bajracharya J."/>
            <person name="Merenyi Z."/>
            <person name="Ke H.-M."/>
            <person name="Monk M."/>
            <person name="Kocsube S."/>
            <person name="Drula E."/>
            <person name="Lipzen A."/>
            <person name="Balint B."/>
            <person name="Henrissat B."/>
            <person name="Andreopoulos B."/>
            <person name="Martin F.M."/>
            <person name="Harder C.B."/>
            <person name="Rigling D."/>
            <person name="Ford K.L."/>
            <person name="Foster G.D."/>
            <person name="Pangilinan J."/>
            <person name="Papanicolaou A."/>
            <person name="Barry K."/>
            <person name="LaButti K."/>
            <person name="Viragh M."/>
            <person name="Koriabine M."/>
            <person name="Yan M."/>
            <person name="Riley R."/>
            <person name="Champramary S."/>
            <person name="Plett K.L."/>
            <person name="Tsai I.J."/>
            <person name="Slot J."/>
            <person name="Sipos G."/>
            <person name="Plett J."/>
            <person name="Nagy L.G."/>
            <person name="Grigoriev I.V."/>
        </authorList>
    </citation>
    <scope>NUCLEOTIDE SEQUENCE</scope>
    <source>
        <strain evidence="6">FPL87.14</strain>
    </source>
</reference>
<evidence type="ECO:0000259" key="5">
    <source>
        <dbReference type="PROSITE" id="PS50118"/>
    </source>
</evidence>
<dbReference type="EMBL" id="JAUEPT010000034">
    <property type="protein sequence ID" value="KAK0440323.1"/>
    <property type="molecule type" value="Genomic_DNA"/>
</dbReference>
<dbReference type="PANTHER" id="PTHR10270">
    <property type="entry name" value="SOX TRANSCRIPTION FACTOR"/>
    <property type="match status" value="1"/>
</dbReference>
<proteinExistence type="predicted"/>